<dbReference type="Gene3D" id="3.30.70.80">
    <property type="entry name" value="Peptidase S8 propeptide/proteinase inhibitor I9"/>
    <property type="match status" value="1"/>
</dbReference>
<dbReference type="InterPro" id="IPR036852">
    <property type="entry name" value="Peptidase_S8/S53_dom_sf"/>
</dbReference>
<evidence type="ECO:0000256" key="4">
    <source>
        <dbReference type="SAM" id="SignalP"/>
    </source>
</evidence>
<feature type="chain" id="PRO_5043867314" description="Inhibitor I9 domain-containing protein" evidence="4">
    <location>
        <begin position="27"/>
        <end position="325"/>
    </location>
</feature>
<proteinExistence type="inferred from homology"/>
<organism evidence="6 7">
    <name type="scientific">Rubus argutus</name>
    <name type="common">Southern blackberry</name>
    <dbReference type="NCBI Taxonomy" id="59490"/>
    <lineage>
        <taxon>Eukaryota</taxon>
        <taxon>Viridiplantae</taxon>
        <taxon>Streptophyta</taxon>
        <taxon>Embryophyta</taxon>
        <taxon>Tracheophyta</taxon>
        <taxon>Spermatophyta</taxon>
        <taxon>Magnoliopsida</taxon>
        <taxon>eudicotyledons</taxon>
        <taxon>Gunneridae</taxon>
        <taxon>Pentapetalae</taxon>
        <taxon>rosids</taxon>
        <taxon>fabids</taxon>
        <taxon>Rosales</taxon>
        <taxon>Rosaceae</taxon>
        <taxon>Rosoideae</taxon>
        <taxon>Rosoideae incertae sedis</taxon>
        <taxon>Rubus</taxon>
    </lineage>
</organism>
<gene>
    <name evidence="6" type="ORF">M0R45_003697</name>
</gene>
<dbReference type="Proteomes" id="UP001457282">
    <property type="component" value="Unassembled WGS sequence"/>
</dbReference>
<evidence type="ECO:0000256" key="1">
    <source>
        <dbReference type="ARBA" id="ARBA00004613"/>
    </source>
</evidence>
<dbReference type="GO" id="GO:0006508">
    <property type="term" value="P:proteolysis"/>
    <property type="evidence" value="ECO:0007669"/>
    <property type="project" value="InterPro"/>
</dbReference>
<dbReference type="Gene3D" id="3.40.50.200">
    <property type="entry name" value="Peptidase S8/S53 domain"/>
    <property type="match status" value="1"/>
</dbReference>
<evidence type="ECO:0000259" key="5">
    <source>
        <dbReference type="Pfam" id="PF05922"/>
    </source>
</evidence>
<dbReference type="InterPro" id="IPR045051">
    <property type="entry name" value="SBT"/>
</dbReference>
<dbReference type="AlphaFoldDB" id="A0AAW1YG34"/>
<comment type="caution">
    <text evidence="6">The sequence shown here is derived from an EMBL/GenBank/DDBJ whole genome shotgun (WGS) entry which is preliminary data.</text>
</comment>
<dbReference type="FunFam" id="3.30.70.80:FF:000003">
    <property type="entry name" value="Subtilisin-like protease SBT1.9"/>
    <property type="match status" value="1"/>
</dbReference>
<dbReference type="Pfam" id="PF05922">
    <property type="entry name" value="Inhibitor_I9"/>
    <property type="match status" value="1"/>
</dbReference>
<dbReference type="SUPFAM" id="SSF52743">
    <property type="entry name" value="Subtilisin-like"/>
    <property type="match status" value="1"/>
</dbReference>
<feature type="domain" description="Inhibitor I9" evidence="5">
    <location>
        <begin position="29"/>
        <end position="105"/>
    </location>
</feature>
<accession>A0AAW1YG34</accession>
<dbReference type="GO" id="GO:0004252">
    <property type="term" value="F:serine-type endopeptidase activity"/>
    <property type="evidence" value="ECO:0007669"/>
    <property type="project" value="InterPro"/>
</dbReference>
<dbReference type="InterPro" id="IPR037045">
    <property type="entry name" value="S8pro/Inhibitor_I9_sf"/>
</dbReference>
<sequence length="325" mass="36506">MASEAQLWMVLVSLVLVLLPCLSVAAKQTYIVQMKHHSMPSSFATHSDWYSAHLQSLSDDSDSLLYTYNTAYHGFAASLDPDQAETLRQSDSVVGVYEDTIYDLHTTRTPEFLGLETANGLWAGYSTQDLNQASNDVIVGVLDTGVWPESKSFDDAGMPDIPSRWQGQCESGADFTPSLCCNKKLIGARSFSKGYHMASGGSYMRNPQGGRVTARPRRAWDPHFQYRCWVPRGKRQPARLRQRNGSWDGASRAGRHLQGLLDHGLFRVRHSRGFGSGNLGRSRCAVALSRRRLCTVLPRHHRYRSFHCHGEGHIRVLLGRKWWAQ</sequence>
<comment type="subcellular location">
    <subcellularLocation>
        <location evidence="1">Secreted</location>
    </subcellularLocation>
</comment>
<keyword evidence="3 4" id="KW-0732">Signal</keyword>
<reference evidence="6 7" key="1">
    <citation type="journal article" date="2023" name="G3 (Bethesda)">
        <title>A chromosome-length genome assembly and annotation of blackberry (Rubus argutus, cv. 'Hillquist').</title>
        <authorList>
            <person name="Bruna T."/>
            <person name="Aryal R."/>
            <person name="Dudchenko O."/>
            <person name="Sargent D.J."/>
            <person name="Mead D."/>
            <person name="Buti M."/>
            <person name="Cavallini A."/>
            <person name="Hytonen T."/>
            <person name="Andres J."/>
            <person name="Pham M."/>
            <person name="Weisz D."/>
            <person name="Mascagni F."/>
            <person name="Usai G."/>
            <person name="Natali L."/>
            <person name="Bassil N."/>
            <person name="Fernandez G.E."/>
            <person name="Lomsadze A."/>
            <person name="Armour M."/>
            <person name="Olukolu B."/>
            <person name="Poorten T."/>
            <person name="Britton C."/>
            <person name="Davik J."/>
            <person name="Ashrafi H."/>
            <person name="Aiden E.L."/>
            <person name="Borodovsky M."/>
            <person name="Worthington M."/>
        </authorList>
    </citation>
    <scope>NUCLEOTIDE SEQUENCE [LARGE SCALE GENOMIC DNA]</scope>
    <source>
        <strain evidence="6">PI 553951</strain>
    </source>
</reference>
<dbReference type="PANTHER" id="PTHR10795">
    <property type="entry name" value="PROPROTEIN CONVERTASE SUBTILISIN/KEXIN"/>
    <property type="match status" value="1"/>
</dbReference>
<evidence type="ECO:0000313" key="6">
    <source>
        <dbReference type="EMBL" id="KAK9948109.1"/>
    </source>
</evidence>
<protein>
    <recommendedName>
        <fullName evidence="5">Inhibitor I9 domain-containing protein</fullName>
    </recommendedName>
</protein>
<dbReference type="EMBL" id="JBEDUW010000001">
    <property type="protein sequence ID" value="KAK9948109.1"/>
    <property type="molecule type" value="Genomic_DNA"/>
</dbReference>
<comment type="similarity">
    <text evidence="2">Belongs to the peptidase S8 family.</text>
</comment>
<dbReference type="GO" id="GO:0005576">
    <property type="term" value="C:extracellular region"/>
    <property type="evidence" value="ECO:0007669"/>
    <property type="project" value="UniProtKB-SubCell"/>
</dbReference>
<keyword evidence="7" id="KW-1185">Reference proteome</keyword>
<evidence type="ECO:0000313" key="7">
    <source>
        <dbReference type="Proteomes" id="UP001457282"/>
    </source>
</evidence>
<name>A0AAW1YG34_RUBAR</name>
<dbReference type="InterPro" id="IPR010259">
    <property type="entry name" value="S8pro/Inhibitor_I9"/>
</dbReference>
<evidence type="ECO:0000256" key="3">
    <source>
        <dbReference type="ARBA" id="ARBA00022729"/>
    </source>
</evidence>
<evidence type="ECO:0000256" key="2">
    <source>
        <dbReference type="ARBA" id="ARBA00011073"/>
    </source>
</evidence>
<feature type="signal peptide" evidence="4">
    <location>
        <begin position="1"/>
        <end position="26"/>
    </location>
</feature>